<proteinExistence type="predicted"/>
<name>A0A0F9VS72_9ZZZZ</name>
<gene>
    <name evidence="1" type="ORF">LCGC14_0371530</name>
</gene>
<dbReference type="AlphaFoldDB" id="A0A0F9VS72"/>
<evidence type="ECO:0000313" key="1">
    <source>
        <dbReference type="EMBL" id="KKN76301.1"/>
    </source>
</evidence>
<dbReference type="EMBL" id="LAZR01000297">
    <property type="protein sequence ID" value="KKN76301.1"/>
    <property type="molecule type" value="Genomic_DNA"/>
</dbReference>
<accession>A0A0F9VS72</accession>
<reference evidence="1" key="1">
    <citation type="journal article" date="2015" name="Nature">
        <title>Complex archaea that bridge the gap between prokaryotes and eukaryotes.</title>
        <authorList>
            <person name="Spang A."/>
            <person name="Saw J.H."/>
            <person name="Jorgensen S.L."/>
            <person name="Zaremba-Niedzwiedzka K."/>
            <person name="Martijn J."/>
            <person name="Lind A.E."/>
            <person name="van Eijk R."/>
            <person name="Schleper C."/>
            <person name="Guy L."/>
            <person name="Ettema T.J."/>
        </authorList>
    </citation>
    <scope>NUCLEOTIDE SEQUENCE</scope>
</reference>
<comment type="caution">
    <text evidence="1">The sequence shown here is derived from an EMBL/GenBank/DDBJ whole genome shotgun (WGS) entry which is preliminary data.</text>
</comment>
<protein>
    <submittedName>
        <fullName evidence="1">Uncharacterized protein</fullName>
    </submittedName>
</protein>
<sequence>MSDIIDSYEHRCDACMHRIGWFCKAYQVNIDLIEEDNCKRRKKK</sequence>
<organism evidence="1">
    <name type="scientific">marine sediment metagenome</name>
    <dbReference type="NCBI Taxonomy" id="412755"/>
    <lineage>
        <taxon>unclassified sequences</taxon>
        <taxon>metagenomes</taxon>
        <taxon>ecological metagenomes</taxon>
    </lineage>
</organism>